<feature type="transmembrane region" description="Helical" evidence="1">
    <location>
        <begin position="338"/>
        <end position="359"/>
    </location>
</feature>
<feature type="transmembrane region" description="Helical" evidence="1">
    <location>
        <begin position="119"/>
        <end position="137"/>
    </location>
</feature>
<proteinExistence type="predicted"/>
<feature type="transmembrane region" description="Helical" evidence="1">
    <location>
        <begin position="224"/>
        <end position="245"/>
    </location>
</feature>
<keyword evidence="1" id="KW-0472">Membrane</keyword>
<gene>
    <name evidence="2" type="ORF">HWA77_22320</name>
</gene>
<evidence type="ECO:0000313" key="2">
    <source>
        <dbReference type="EMBL" id="NVP02949.1"/>
    </source>
</evidence>
<evidence type="ECO:0000256" key="1">
    <source>
        <dbReference type="SAM" id="Phobius"/>
    </source>
</evidence>
<organism evidence="2 3">
    <name type="scientific">Photobacterium damselae subsp. damselae</name>
    <name type="common">Listonella damsela</name>
    <dbReference type="NCBI Taxonomy" id="85581"/>
    <lineage>
        <taxon>Bacteria</taxon>
        <taxon>Pseudomonadati</taxon>
        <taxon>Pseudomonadota</taxon>
        <taxon>Gammaproteobacteria</taxon>
        <taxon>Vibrionales</taxon>
        <taxon>Vibrionaceae</taxon>
        <taxon>Photobacterium</taxon>
    </lineage>
</organism>
<comment type="caution">
    <text evidence="2">The sequence shown here is derived from an EMBL/GenBank/DDBJ whole genome shotgun (WGS) entry which is preliminary data.</text>
</comment>
<keyword evidence="1" id="KW-0812">Transmembrane</keyword>
<protein>
    <submittedName>
        <fullName evidence="2">Uncharacterized protein</fullName>
    </submittedName>
</protein>
<dbReference type="EMBL" id="JABXOR010001442">
    <property type="protein sequence ID" value="NVP02949.1"/>
    <property type="molecule type" value="Genomic_DNA"/>
</dbReference>
<feature type="transmembrane region" description="Helical" evidence="1">
    <location>
        <begin position="187"/>
        <end position="212"/>
    </location>
</feature>
<dbReference type="Proteomes" id="UP000533429">
    <property type="component" value="Unassembled WGS sequence"/>
</dbReference>
<feature type="transmembrane region" description="Helical" evidence="1">
    <location>
        <begin position="366"/>
        <end position="384"/>
    </location>
</feature>
<keyword evidence="1" id="KW-1133">Transmembrane helix</keyword>
<feature type="transmembrane region" description="Helical" evidence="1">
    <location>
        <begin position="307"/>
        <end position="326"/>
    </location>
</feature>
<reference evidence="2 3" key="1">
    <citation type="submission" date="2020-06" db="EMBL/GenBank/DDBJ databases">
        <title>Photobacterium damselae subsp. damselae comparative genomics.</title>
        <authorList>
            <person name="Osorio C.R."/>
        </authorList>
    </citation>
    <scope>NUCLEOTIDE SEQUENCE [LARGE SCALE GENOMIC DNA]</scope>
    <source>
        <strain evidence="2 3">TW250/03</strain>
    </source>
</reference>
<feature type="transmembrane region" description="Helical" evidence="1">
    <location>
        <begin position="280"/>
        <end position="300"/>
    </location>
</feature>
<feature type="transmembrane region" description="Helical" evidence="1">
    <location>
        <begin position="6"/>
        <end position="22"/>
    </location>
</feature>
<dbReference type="AlphaFoldDB" id="A0A850R689"/>
<sequence length="611" mass="69382">MKKSYIFPIIISFFCVYLWSVISSEEPVIRGDGNEYYLMTESFLNHGSPELLNQDILSAKAKSERDSFTIPYIDNKTISGYYESRDRKEYSYHFFSYSLTVLPFKLISEAFGLNDVKSFYLANVFFLVMAVSVIALGKNSFSKKISLMLMAIFGPGVFYVDWTHPEVLTYSLLFMGVSFYFSGGRRIFYLLFALASFQNPPVILFSSSILFIDLLRAYKDKKYATTFQSIAITGASLIPSVFYLYHYGSPNLIAREGFSDIANISFERVFGLFFSPASGLIIYNSALLLAFIICITLAVICRKNLTYNMAMIFGILIAVCAGATTHNWNSGMDNVIRYAVWIYPLICMFIISVSARYCVHISLFNAIVFVLSTSFVTNLSYVYFNSLSQFIIDKMPRLLAVDYETFCENTAHQDGYIEFNGINSYPCLALDSSNNVRVIYTNMPSFRRFISQESNYSYNDRLNEIVDEQLQKDEFSYIYLPKSVMKRTRYSWNGSDLPSLVGRSNHSGEMLSNGVEGFVTYGPYIKLQPGKYQATIEYTCNGSSDCGYWDIVAGSDGVLYKGSIINASQGKITSKFELLDGQQDKPVEIRTNYNNLDSKLVIKRISIKILD</sequence>
<name>A0A850R689_PHODD</name>
<accession>A0A850R689</accession>
<evidence type="ECO:0000313" key="3">
    <source>
        <dbReference type="Proteomes" id="UP000533429"/>
    </source>
</evidence>